<name>A0A326U708_THEHA</name>
<reference evidence="1 2" key="1">
    <citation type="submission" date="2018-06" db="EMBL/GenBank/DDBJ databases">
        <title>Genomic Encyclopedia of Archaeal and Bacterial Type Strains, Phase II (KMG-II): from individual species to whole genera.</title>
        <authorList>
            <person name="Goeker M."/>
        </authorList>
    </citation>
    <scope>NUCLEOTIDE SEQUENCE [LARGE SCALE GENOMIC DNA]</scope>
    <source>
        <strain evidence="1 2">ATCC BAA-1881</strain>
    </source>
</reference>
<protein>
    <submittedName>
        <fullName evidence="1">Uncharacterized protein</fullName>
    </submittedName>
</protein>
<evidence type="ECO:0000313" key="1">
    <source>
        <dbReference type="EMBL" id="PZW28401.1"/>
    </source>
</evidence>
<accession>A0A326U708</accession>
<dbReference type="EMBL" id="QKUF01000010">
    <property type="protein sequence ID" value="PZW28401.1"/>
    <property type="molecule type" value="Genomic_DNA"/>
</dbReference>
<sequence>MILRLEIDDPGDLFQVDFEATIKRELHQGTDNLRDLLLGRIVDRTPHLKGALQRDETGKFNTDPADPLLVAMYTESDDQMQWWGRVYDIYVEGGPLGDNSPTITRPARMFWQGGEKDIPAIEDWAAGRLEIAAMAIASGKGER</sequence>
<keyword evidence="2" id="KW-1185">Reference proteome</keyword>
<comment type="caution">
    <text evidence="1">The sequence shown here is derived from an EMBL/GenBank/DDBJ whole genome shotgun (WGS) entry which is preliminary data.</text>
</comment>
<dbReference type="Proteomes" id="UP000248806">
    <property type="component" value="Unassembled WGS sequence"/>
</dbReference>
<gene>
    <name evidence="1" type="ORF">EI42_03155</name>
</gene>
<proteinExistence type="predicted"/>
<evidence type="ECO:0000313" key="2">
    <source>
        <dbReference type="Proteomes" id="UP000248806"/>
    </source>
</evidence>
<dbReference type="RefSeq" id="WP_111323539.1">
    <property type="nucleotide sequence ID" value="NZ_BIFX01000001.1"/>
</dbReference>
<dbReference type="AlphaFoldDB" id="A0A326U708"/>
<organism evidence="1 2">
    <name type="scientific">Thermosporothrix hazakensis</name>
    <dbReference type="NCBI Taxonomy" id="644383"/>
    <lineage>
        <taxon>Bacteria</taxon>
        <taxon>Bacillati</taxon>
        <taxon>Chloroflexota</taxon>
        <taxon>Ktedonobacteria</taxon>
        <taxon>Ktedonobacterales</taxon>
        <taxon>Thermosporotrichaceae</taxon>
        <taxon>Thermosporothrix</taxon>
    </lineage>
</organism>